<sequence length="46" mass="4955">MMLVVVPRRVNNMTMAYPVAGLVVFRDRESGELAAVRLLPCPGGPA</sequence>
<evidence type="ECO:0000313" key="2">
    <source>
        <dbReference type="Proteomes" id="UP000188532"/>
    </source>
</evidence>
<accession>A0A1V3XXP1</accession>
<evidence type="ECO:0000313" key="1">
    <source>
        <dbReference type="EMBL" id="OOK83536.1"/>
    </source>
</evidence>
<name>A0A1V3XXP1_MYCKA</name>
<reference evidence="1 2" key="1">
    <citation type="submission" date="2017-02" db="EMBL/GenBank/DDBJ databases">
        <title>Complete genome sequences of Mycobacterium kansasii strains isolated from rhesus macaques.</title>
        <authorList>
            <person name="Panda A."/>
            <person name="Nagaraj S."/>
            <person name="Zhao X."/>
            <person name="Tettelin H."/>
            <person name="Detolla L.J."/>
        </authorList>
    </citation>
    <scope>NUCLEOTIDE SEQUENCE [LARGE SCALE GENOMIC DNA]</scope>
    <source>
        <strain evidence="1 2">11-3469</strain>
    </source>
</reference>
<organism evidence="1 2">
    <name type="scientific">Mycobacterium kansasii</name>
    <dbReference type="NCBI Taxonomy" id="1768"/>
    <lineage>
        <taxon>Bacteria</taxon>
        <taxon>Bacillati</taxon>
        <taxon>Actinomycetota</taxon>
        <taxon>Actinomycetes</taxon>
        <taxon>Mycobacteriales</taxon>
        <taxon>Mycobacteriaceae</taxon>
        <taxon>Mycobacterium</taxon>
    </lineage>
</organism>
<dbReference type="EMBL" id="MVBN01000001">
    <property type="protein sequence ID" value="OOK83536.1"/>
    <property type="molecule type" value="Genomic_DNA"/>
</dbReference>
<comment type="caution">
    <text evidence="1">The sequence shown here is derived from an EMBL/GenBank/DDBJ whole genome shotgun (WGS) entry which is preliminary data.</text>
</comment>
<gene>
    <name evidence="1" type="ORF">BZL29_1292</name>
</gene>
<dbReference type="AlphaFoldDB" id="A0A1V3XXP1"/>
<protein>
    <submittedName>
        <fullName evidence="1">Uncharacterized protein</fullName>
    </submittedName>
</protein>
<proteinExistence type="predicted"/>
<dbReference type="Proteomes" id="UP000188532">
    <property type="component" value="Unassembled WGS sequence"/>
</dbReference>